<gene>
    <name evidence="2" type="ORF">COA71_05895</name>
</gene>
<dbReference type="InterPro" id="IPR003709">
    <property type="entry name" value="VanY-like_core_dom"/>
</dbReference>
<feature type="domain" description="D-alanyl-D-alanine carboxypeptidase-like core" evidence="1">
    <location>
        <begin position="237"/>
        <end position="344"/>
    </location>
</feature>
<organism evidence="2 3">
    <name type="scientific">SAR86 cluster bacterium</name>
    <dbReference type="NCBI Taxonomy" id="2030880"/>
    <lineage>
        <taxon>Bacteria</taxon>
        <taxon>Pseudomonadati</taxon>
        <taxon>Pseudomonadota</taxon>
        <taxon>Gammaproteobacteria</taxon>
        <taxon>SAR86 cluster</taxon>
    </lineage>
</organism>
<dbReference type="InterPro" id="IPR052179">
    <property type="entry name" value="DD-CPase-like"/>
</dbReference>
<evidence type="ECO:0000259" key="1">
    <source>
        <dbReference type="Pfam" id="PF02557"/>
    </source>
</evidence>
<dbReference type="EMBL" id="NVWI01000003">
    <property type="protein sequence ID" value="PCJ42122.1"/>
    <property type="molecule type" value="Genomic_DNA"/>
</dbReference>
<dbReference type="Gene3D" id="3.30.1380.10">
    <property type="match status" value="1"/>
</dbReference>
<dbReference type="Pfam" id="PF02557">
    <property type="entry name" value="VanY"/>
    <property type="match status" value="1"/>
</dbReference>
<comment type="caution">
    <text evidence="2">The sequence shown here is derived from an EMBL/GenBank/DDBJ whole genome shotgun (WGS) entry which is preliminary data.</text>
</comment>
<dbReference type="PANTHER" id="PTHR34385">
    <property type="entry name" value="D-ALANYL-D-ALANINE CARBOXYPEPTIDASE"/>
    <property type="match status" value="1"/>
</dbReference>
<proteinExistence type="predicted"/>
<dbReference type="PANTHER" id="PTHR34385:SF1">
    <property type="entry name" value="PEPTIDOGLYCAN L-ALANYL-D-GLUTAMATE ENDOPEPTIDASE CWLK"/>
    <property type="match status" value="1"/>
</dbReference>
<name>A0A2A5CEC6_9GAMM</name>
<dbReference type="Proteomes" id="UP000228987">
    <property type="component" value="Unassembled WGS sequence"/>
</dbReference>
<dbReference type="GO" id="GO:0008233">
    <property type="term" value="F:peptidase activity"/>
    <property type="evidence" value="ECO:0007669"/>
    <property type="project" value="InterPro"/>
</dbReference>
<dbReference type="InterPro" id="IPR009045">
    <property type="entry name" value="Zn_M74/Hedgehog-like"/>
</dbReference>
<evidence type="ECO:0000313" key="3">
    <source>
        <dbReference type="Proteomes" id="UP000228987"/>
    </source>
</evidence>
<protein>
    <recommendedName>
        <fullName evidence="1">D-alanyl-D-alanine carboxypeptidase-like core domain-containing protein</fullName>
    </recommendedName>
</protein>
<accession>A0A2A5CEC6</accession>
<dbReference type="AlphaFoldDB" id="A0A2A5CEC6"/>
<sequence length="346" mass="39418">MLYDLCYIPLLMKKRRFLQALVAGGAVSLVSTRSLNTRLGENRVLVTQDPSSTVVPVVEPAFIESPSGLIIDRSPPEPEVIILEETVLEEGFKHTERDIDLNDLEDSEVDEYLAKIRNFDADFNNDLYLPPEKRDLLSKTISHLERVQNYVGHGNFNLIGFDEMLFFARNYEVIGAFEKAELDFLEEVFSTDAHQYGFFGEKVTPELTTRIPIPDVVKIQGSGHYLLRGSSYNFYQQIKQDVGQQLLLTSGIRNVVKQMHLFLAKALQANLNLSKASRSLAPPGHSFHCIGDFDVGKIGLGELNFTEDFSRTEEFRRMLNLGYIDIRYTDTNLYGVRYEPWHIKIA</sequence>
<dbReference type="CDD" id="cd14814">
    <property type="entry name" value="Peptidase_M15"/>
    <property type="match status" value="1"/>
</dbReference>
<dbReference type="GO" id="GO:0006508">
    <property type="term" value="P:proteolysis"/>
    <property type="evidence" value="ECO:0007669"/>
    <property type="project" value="InterPro"/>
</dbReference>
<evidence type="ECO:0000313" key="2">
    <source>
        <dbReference type="EMBL" id="PCJ42122.1"/>
    </source>
</evidence>
<reference evidence="3" key="1">
    <citation type="submission" date="2017-08" db="EMBL/GenBank/DDBJ databases">
        <title>A dynamic microbial community with high functional redundancy inhabits the cold, oxic subseafloor aquifer.</title>
        <authorList>
            <person name="Tully B.J."/>
            <person name="Wheat C.G."/>
            <person name="Glazer B.T."/>
            <person name="Huber J.A."/>
        </authorList>
    </citation>
    <scope>NUCLEOTIDE SEQUENCE [LARGE SCALE GENOMIC DNA]</scope>
</reference>
<dbReference type="SUPFAM" id="SSF55166">
    <property type="entry name" value="Hedgehog/DD-peptidase"/>
    <property type="match status" value="1"/>
</dbReference>